<dbReference type="EMBL" id="JABCIY010000101">
    <property type="protein sequence ID" value="KAF7192923.1"/>
    <property type="molecule type" value="Genomic_DNA"/>
</dbReference>
<organism evidence="3 4">
    <name type="scientific">Pseudocercospora fuligena</name>
    <dbReference type="NCBI Taxonomy" id="685502"/>
    <lineage>
        <taxon>Eukaryota</taxon>
        <taxon>Fungi</taxon>
        <taxon>Dikarya</taxon>
        <taxon>Ascomycota</taxon>
        <taxon>Pezizomycotina</taxon>
        <taxon>Dothideomycetes</taxon>
        <taxon>Dothideomycetidae</taxon>
        <taxon>Mycosphaerellales</taxon>
        <taxon>Mycosphaerellaceae</taxon>
        <taxon>Pseudocercospora</taxon>
    </lineage>
</organism>
<dbReference type="Proteomes" id="UP000660729">
    <property type="component" value="Unassembled WGS sequence"/>
</dbReference>
<name>A0A8H6RL90_9PEZI</name>
<comment type="caution">
    <text evidence="3">The sequence shown here is derived from an EMBL/GenBank/DDBJ whole genome shotgun (WGS) entry which is preliminary data.</text>
</comment>
<dbReference type="OrthoDB" id="5313995at2759"/>
<dbReference type="AlphaFoldDB" id="A0A8H6RL90"/>
<keyword evidence="1" id="KW-0812">Transmembrane</keyword>
<keyword evidence="4" id="KW-1185">Reference proteome</keyword>
<feature type="transmembrane region" description="Helical" evidence="1">
    <location>
        <begin position="123"/>
        <end position="145"/>
    </location>
</feature>
<gene>
    <name evidence="3" type="ORF">HII31_05734</name>
</gene>
<evidence type="ECO:0000313" key="3">
    <source>
        <dbReference type="EMBL" id="KAF7192923.1"/>
    </source>
</evidence>
<dbReference type="PANTHER" id="PTHR37019:SF1">
    <property type="entry name" value="EXPERA DOMAIN-CONTAINING PROTEIN"/>
    <property type="match status" value="1"/>
</dbReference>
<accession>A0A8H6RL90</accession>
<feature type="domain" description="DUF7704" evidence="2">
    <location>
        <begin position="5"/>
        <end position="142"/>
    </location>
</feature>
<reference evidence="3" key="1">
    <citation type="submission" date="2020-04" db="EMBL/GenBank/DDBJ databases">
        <title>Draft genome resource of the tomato pathogen Pseudocercospora fuligena.</title>
        <authorList>
            <person name="Zaccaron A."/>
        </authorList>
    </citation>
    <scope>NUCLEOTIDE SEQUENCE</scope>
    <source>
        <strain evidence="3">PF001</strain>
    </source>
</reference>
<keyword evidence="1" id="KW-0472">Membrane</keyword>
<keyword evidence="1" id="KW-1133">Transmembrane helix</keyword>
<dbReference type="PANTHER" id="PTHR37019">
    <property type="entry name" value="CHROMOSOME 1, WHOLE GENOME SHOTGUN SEQUENCE"/>
    <property type="match status" value="1"/>
</dbReference>
<evidence type="ECO:0000256" key="1">
    <source>
        <dbReference type="SAM" id="Phobius"/>
    </source>
</evidence>
<proteinExistence type="predicted"/>
<protein>
    <recommendedName>
        <fullName evidence="2">DUF7704 domain-containing protein</fullName>
    </recommendedName>
</protein>
<evidence type="ECO:0000313" key="4">
    <source>
        <dbReference type="Proteomes" id="UP000660729"/>
    </source>
</evidence>
<sequence>MAPSTNIPTFYRIFFLYVDPLIAGWGVYMNIFTPQVSVDAFVPASISPYNALQSTPLCHQIAGGLLTCAVLDFTLLRRTNEVWIWQAQQYAQLAYDIVILWSIRTSLDQQGRLSLAGLRVEDWGTIVIVFVCGLLRALFCANIGLGATAKPKKRT</sequence>
<dbReference type="InterPro" id="IPR056121">
    <property type="entry name" value="DUF7704"/>
</dbReference>
<dbReference type="Pfam" id="PF24803">
    <property type="entry name" value="DUF7704"/>
    <property type="match status" value="1"/>
</dbReference>
<evidence type="ECO:0000259" key="2">
    <source>
        <dbReference type="Pfam" id="PF24803"/>
    </source>
</evidence>
<feature type="transmembrane region" description="Helical" evidence="1">
    <location>
        <begin position="9"/>
        <end position="28"/>
    </location>
</feature>